<feature type="region of interest" description="Disordered" evidence="1">
    <location>
        <begin position="106"/>
        <end position="145"/>
    </location>
</feature>
<evidence type="ECO:0000256" key="1">
    <source>
        <dbReference type="SAM" id="MobiDB-lite"/>
    </source>
</evidence>
<reference evidence="2" key="1">
    <citation type="submission" date="2023-03" db="EMBL/GenBank/DDBJ databases">
        <title>Massive genome expansion in bonnet fungi (Mycena s.s.) driven by repeated elements and novel gene families across ecological guilds.</title>
        <authorList>
            <consortium name="Lawrence Berkeley National Laboratory"/>
            <person name="Harder C.B."/>
            <person name="Miyauchi S."/>
            <person name="Viragh M."/>
            <person name="Kuo A."/>
            <person name="Thoen E."/>
            <person name="Andreopoulos B."/>
            <person name="Lu D."/>
            <person name="Skrede I."/>
            <person name="Drula E."/>
            <person name="Henrissat B."/>
            <person name="Morin E."/>
            <person name="Kohler A."/>
            <person name="Barry K."/>
            <person name="LaButti K."/>
            <person name="Morin E."/>
            <person name="Salamov A."/>
            <person name="Lipzen A."/>
            <person name="Mereny Z."/>
            <person name="Hegedus B."/>
            <person name="Baldrian P."/>
            <person name="Stursova M."/>
            <person name="Weitz H."/>
            <person name="Taylor A."/>
            <person name="Grigoriev I.V."/>
            <person name="Nagy L.G."/>
            <person name="Martin F."/>
            <person name="Kauserud H."/>
        </authorList>
    </citation>
    <scope>NUCLEOTIDE SEQUENCE</scope>
    <source>
        <strain evidence="2">CBHHK002</strain>
    </source>
</reference>
<evidence type="ECO:0000313" key="2">
    <source>
        <dbReference type="EMBL" id="KAJ7328319.1"/>
    </source>
</evidence>
<sequence>MTKSLSPGRSDVGILQRPKVKRMNVGDVRETENPPRLIRACRARARASLAITPKPELIASKRRNIQHPPPCDALVAPDEEYRAMWLAMLVLVQDNPIEKPEARGRWVERENRGEGGEKSEAGRWKVEGGDKQGRRGDANTPSMYLPRGHLLQVDGTVLAHERLSRQRQKDERAHSPPPPLPQAPTRSGPLLAPSSVDPALDRRQAHCCPGVRGSALQHRDATASGLLVTVVVPAYRVGKGRRKTCVTPGDAGAQIGDNKGAQPQRPFQPWFNFFGVGMGIGPRKFSYGDFLRIGAAQHPSRDLVLVPAAPRILCNSFNPLYLVFSARSTRRRVGTQPDCVTSIKEVAYHWLLGVRFTAVLFSFCLSSYCSLHISTTLELRSIHSINSSRCSSTGPKSQPHDELPETNPIPMCILHPKLTPVTDSQERSYPRARTSCAAQASYESERRGHCLADARGCSPVCGESTGEIWRVHGDFGGLDEPAGDGEVLRSDVPGLASSREAAKPKPQLDKPSQAKSTASGRLGLGLGVAEAQAKGSSRGLEGAK</sequence>
<dbReference type="EMBL" id="JARIHO010000039">
    <property type="protein sequence ID" value="KAJ7328319.1"/>
    <property type="molecule type" value="Genomic_DNA"/>
</dbReference>
<name>A0AAD6ZLH0_9AGAR</name>
<dbReference type="AlphaFoldDB" id="A0AAD6ZLH0"/>
<feature type="compositionally biased region" description="Basic and acidic residues" evidence="1">
    <location>
        <begin position="162"/>
        <end position="174"/>
    </location>
</feature>
<evidence type="ECO:0000313" key="3">
    <source>
        <dbReference type="Proteomes" id="UP001218218"/>
    </source>
</evidence>
<proteinExistence type="predicted"/>
<accession>A0AAD6ZLH0</accession>
<protein>
    <submittedName>
        <fullName evidence="2">Uncharacterized protein</fullName>
    </submittedName>
</protein>
<comment type="caution">
    <text evidence="2">The sequence shown here is derived from an EMBL/GenBank/DDBJ whole genome shotgun (WGS) entry which is preliminary data.</text>
</comment>
<feature type="compositionally biased region" description="Basic and acidic residues" evidence="1">
    <location>
        <begin position="106"/>
        <end position="137"/>
    </location>
</feature>
<gene>
    <name evidence="2" type="ORF">DFH08DRAFT_815821</name>
</gene>
<feature type="region of interest" description="Disordered" evidence="1">
    <location>
        <begin position="162"/>
        <end position="196"/>
    </location>
</feature>
<organism evidence="2 3">
    <name type="scientific">Mycena albidolilacea</name>
    <dbReference type="NCBI Taxonomy" id="1033008"/>
    <lineage>
        <taxon>Eukaryota</taxon>
        <taxon>Fungi</taxon>
        <taxon>Dikarya</taxon>
        <taxon>Basidiomycota</taxon>
        <taxon>Agaricomycotina</taxon>
        <taxon>Agaricomycetes</taxon>
        <taxon>Agaricomycetidae</taxon>
        <taxon>Agaricales</taxon>
        <taxon>Marasmiineae</taxon>
        <taxon>Mycenaceae</taxon>
        <taxon>Mycena</taxon>
    </lineage>
</organism>
<dbReference type="Proteomes" id="UP001218218">
    <property type="component" value="Unassembled WGS sequence"/>
</dbReference>
<keyword evidence="3" id="KW-1185">Reference proteome</keyword>
<feature type="region of interest" description="Disordered" evidence="1">
    <location>
        <begin position="479"/>
        <end position="523"/>
    </location>
</feature>